<gene>
    <name evidence="1" type="ORF">M9H77_35896</name>
</gene>
<name>A0ACB9ZRK8_CATRO</name>
<proteinExistence type="predicted"/>
<organism evidence="1 2">
    <name type="scientific">Catharanthus roseus</name>
    <name type="common">Madagascar periwinkle</name>
    <name type="synonym">Vinca rosea</name>
    <dbReference type="NCBI Taxonomy" id="4058"/>
    <lineage>
        <taxon>Eukaryota</taxon>
        <taxon>Viridiplantae</taxon>
        <taxon>Streptophyta</taxon>
        <taxon>Embryophyta</taxon>
        <taxon>Tracheophyta</taxon>
        <taxon>Spermatophyta</taxon>
        <taxon>Magnoliopsida</taxon>
        <taxon>eudicotyledons</taxon>
        <taxon>Gunneridae</taxon>
        <taxon>Pentapetalae</taxon>
        <taxon>asterids</taxon>
        <taxon>lamiids</taxon>
        <taxon>Gentianales</taxon>
        <taxon>Apocynaceae</taxon>
        <taxon>Rauvolfioideae</taxon>
        <taxon>Vinceae</taxon>
        <taxon>Catharanthinae</taxon>
        <taxon>Catharanthus</taxon>
    </lineage>
</organism>
<sequence length="179" mass="19756">MGLGGIQEEAGGGTCRTGCRGVVARDLASTPAGLGLSLSERWTRPSHSQKCMSHYIIRRDSGSIHQLSMEATRAISMVLPHSLQLLPRSAGEAATAPCVRFLRYLSQQTTKPERFVSFMTLFASQCGVQLDSVPTLFPPFPLPDKDATSSHRPVLPPLTHFQLHLYLHQLLPRLYDIFD</sequence>
<protein>
    <submittedName>
        <fullName evidence="1">Uncharacterized protein</fullName>
    </submittedName>
</protein>
<reference evidence="2" key="1">
    <citation type="journal article" date="2023" name="Nat. Plants">
        <title>Single-cell RNA sequencing provides a high-resolution roadmap for understanding the multicellular compartmentation of specialized metabolism.</title>
        <authorList>
            <person name="Sun S."/>
            <person name="Shen X."/>
            <person name="Li Y."/>
            <person name="Li Y."/>
            <person name="Wang S."/>
            <person name="Li R."/>
            <person name="Zhang H."/>
            <person name="Shen G."/>
            <person name="Guo B."/>
            <person name="Wei J."/>
            <person name="Xu J."/>
            <person name="St-Pierre B."/>
            <person name="Chen S."/>
            <person name="Sun C."/>
        </authorList>
    </citation>
    <scope>NUCLEOTIDE SEQUENCE [LARGE SCALE GENOMIC DNA]</scope>
</reference>
<evidence type="ECO:0000313" key="2">
    <source>
        <dbReference type="Proteomes" id="UP001060085"/>
    </source>
</evidence>
<accession>A0ACB9ZRK8</accession>
<dbReference type="EMBL" id="CM044708">
    <property type="protein sequence ID" value="KAI5649891.1"/>
    <property type="molecule type" value="Genomic_DNA"/>
</dbReference>
<evidence type="ECO:0000313" key="1">
    <source>
        <dbReference type="EMBL" id="KAI5649891.1"/>
    </source>
</evidence>
<keyword evidence="2" id="KW-1185">Reference proteome</keyword>
<comment type="caution">
    <text evidence="1">The sequence shown here is derived from an EMBL/GenBank/DDBJ whole genome shotgun (WGS) entry which is preliminary data.</text>
</comment>
<dbReference type="Proteomes" id="UP001060085">
    <property type="component" value="Linkage Group LG08"/>
</dbReference>